<organism evidence="2 3">
    <name type="scientific">Candidatus Giovannonibacteria bacterium RIFCSPHIGHO2_02_FULL_46_20</name>
    <dbReference type="NCBI Taxonomy" id="1798338"/>
    <lineage>
        <taxon>Bacteria</taxon>
        <taxon>Candidatus Giovannoniibacteriota</taxon>
    </lineage>
</organism>
<name>A0A1F5WEL5_9BACT</name>
<proteinExistence type="predicted"/>
<dbReference type="InterPro" id="IPR011051">
    <property type="entry name" value="RmlC_Cupin_sf"/>
</dbReference>
<evidence type="ECO:0000313" key="3">
    <source>
        <dbReference type="Proteomes" id="UP000178406"/>
    </source>
</evidence>
<dbReference type="STRING" id="1798338.A3J56_01710"/>
<protein>
    <recommendedName>
        <fullName evidence="1">Sugar 3,4-ketoisomerase QdtA cupin domain-containing protein</fullName>
    </recommendedName>
</protein>
<feature type="domain" description="Sugar 3,4-ketoisomerase QdtA cupin" evidence="1">
    <location>
        <begin position="50"/>
        <end position="146"/>
    </location>
</feature>
<dbReference type="Gene3D" id="2.60.120.10">
    <property type="entry name" value="Jelly Rolls"/>
    <property type="match status" value="1"/>
</dbReference>
<evidence type="ECO:0000259" key="1">
    <source>
        <dbReference type="Pfam" id="PF05523"/>
    </source>
</evidence>
<accession>A0A1F5WEL5</accession>
<dbReference type="Pfam" id="PF05523">
    <property type="entry name" value="FdtA"/>
    <property type="match status" value="1"/>
</dbReference>
<gene>
    <name evidence="2" type="ORF">A3J56_01710</name>
</gene>
<dbReference type="InterPro" id="IPR008894">
    <property type="entry name" value="QdtA_cupin_dom"/>
</dbReference>
<dbReference type="SUPFAM" id="SSF51182">
    <property type="entry name" value="RmlC-like cupins"/>
    <property type="match status" value="1"/>
</dbReference>
<comment type="caution">
    <text evidence="2">The sequence shown here is derived from an EMBL/GenBank/DDBJ whole genome shotgun (WGS) entry which is preliminary data.</text>
</comment>
<dbReference type="EMBL" id="MFHQ01000030">
    <property type="protein sequence ID" value="OGF74037.1"/>
    <property type="molecule type" value="Genomic_DNA"/>
</dbReference>
<dbReference type="AlphaFoldDB" id="A0A1F5WEL5"/>
<sequence length="173" mass="20092">MPMYPTVDTVVEFHARGPWKTKSGGELSVAFALPIEIIMSHYFNYVANELARVPEDIRGLRMYISRGFKKGSIGGTEFHRVREEFVFGLEGRLRWWCDDVYGNRKEWILKPGFGLWMHPYILHSYEVLEENSGLIVIANTLFNPENPATHDTYSQEEFSELRLSLTRCAEEKL</sequence>
<evidence type="ECO:0000313" key="2">
    <source>
        <dbReference type="EMBL" id="OGF74037.1"/>
    </source>
</evidence>
<dbReference type="InterPro" id="IPR014710">
    <property type="entry name" value="RmlC-like_jellyroll"/>
</dbReference>
<dbReference type="Proteomes" id="UP000178406">
    <property type="component" value="Unassembled WGS sequence"/>
</dbReference>
<reference evidence="2 3" key="1">
    <citation type="journal article" date="2016" name="Nat. Commun.">
        <title>Thousands of microbial genomes shed light on interconnected biogeochemical processes in an aquifer system.</title>
        <authorList>
            <person name="Anantharaman K."/>
            <person name="Brown C.T."/>
            <person name="Hug L.A."/>
            <person name="Sharon I."/>
            <person name="Castelle C.J."/>
            <person name="Probst A.J."/>
            <person name="Thomas B.C."/>
            <person name="Singh A."/>
            <person name="Wilkins M.J."/>
            <person name="Karaoz U."/>
            <person name="Brodie E.L."/>
            <person name="Williams K.H."/>
            <person name="Hubbard S.S."/>
            <person name="Banfield J.F."/>
        </authorList>
    </citation>
    <scope>NUCLEOTIDE SEQUENCE [LARGE SCALE GENOMIC DNA]</scope>
</reference>